<reference evidence="2 3" key="1">
    <citation type="journal article" date="2018" name="IMA Fungus">
        <title>IMA Genome-F 9: Draft genome sequence of Annulohypoxylon stygium, Aspergillus mulundensis, Berkeleyomyces basicola (syn. Thielaviopsis basicola), Ceratocystis smalleyi, two Cercospora beticola strains, Coleophoma cylindrospora, Fusarium fracticaudum, Phialophora cf. hyalina, and Morchella septimelata.</title>
        <authorList>
            <person name="Wingfield B.D."/>
            <person name="Bills G.F."/>
            <person name="Dong Y."/>
            <person name="Huang W."/>
            <person name="Nel W.J."/>
            <person name="Swalarsk-Parry B.S."/>
            <person name="Vaghefi N."/>
            <person name="Wilken P.M."/>
            <person name="An Z."/>
            <person name="de Beer Z.W."/>
            <person name="De Vos L."/>
            <person name="Chen L."/>
            <person name="Duong T.A."/>
            <person name="Gao Y."/>
            <person name="Hammerbacher A."/>
            <person name="Kikkert J.R."/>
            <person name="Li Y."/>
            <person name="Li H."/>
            <person name="Li K."/>
            <person name="Li Q."/>
            <person name="Liu X."/>
            <person name="Ma X."/>
            <person name="Naidoo K."/>
            <person name="Pethybridge S.J."/>
            <person name="Sun J."/>
            <person name="Steenkamp E.T."/>
            <person name="van der Nest M.A."/>
            <person name="van Wyk S."/>
            <person name="Wingfield M.J."/>
            <person name="Xiong C."/>
            <person name="Yue Q."/>
            <person name="Zhang X."/>
        </authorList>
    </citation>
    <scope>NUCLEOTIDE SEQUENCE [LARGE SCALE GENOMIC DNA]</scope>
    <source>
        <strain evidence="2 3">DSM 5745</strain>
    </source>
</reference>
<protein>
    <submittedName>
        <fullName evidence="2">Uncharacterized protein</fullName>
    </submittedName>
</protein>
<keyword evidence="3" id="KW-1185">Reference proteome</keyword>
<dbReference type="STRING" id="1810919.A0A3D8RYF8"/>
<dbReference type="Proteomes" id="UP000256690">
    <property type="component" value="Unassembled WGS sequence"/>
</dbReference>
<proteinExistence type="predicted"/>
<accession>A0A3D8RYF8</accession>
<evidence type="ECO:0000256" key="1">
    <source>
        <dbReference type="SAM" id="MobiDB-lite"/>
    </source>
</evidence>
<evidence type="ECO:0000313" key="3">
    <source>
        <dbReference type="Proteomes" id="UP000256690"/>
    </source>
</evidence>
<dbReference type="InterPro" id="IPR021848">
    <property type="entry name" value="HODM_asu-like"/>
</dbReference>
<dbReference type="Pfam" id="PF11927">
    <property type="entry name" value="HODM_asu-like"/>
    <property type="match status" value="1"/>
</dbReference>
<dbReference type="RefSeq" id="XP_026603789.1">
    <property type="nucleotide sequence ID" value="XM_026747957.1"/>
</dbReference>
<dbReference type="EMBL" id="PVWQ01000006">
    <property type="protein sequence ID" value="RDW79089.1"/>
    <property type="molecule type" value="Genomic_DNA"/>
</dbReference>
<comment type="caution">
    <text evidence="2">The sequence shown here is derived from an EMBL/GenBank/DDBJ whole genome shotgun (WGS) entry which is preliminary data.</text>
</comment>
<dbReference type="OrthoDB" id="497541at2759"/>
<dbReference type="AlphaFoldDB" id="A0A3D8RYF8"/>
<gene>
    <name evidence="2" type="ORF">DSM5745_05941</name>
</gene>
<sequence>MIEAFFTDHTASPLLPCLLLIVLGLLLNSHPIKSRLSLPSNFTSKLLTLPSPQAPTGPTARETLNFAAIEPVTGLPPLTTPPNWPRYWKPGKFQMTMALRKLDINNWLNYDRLFDAEHADKLAMVRGPHPELYVDYLDGVDDAVLELLETVVQYVTTRFPDMFRADGEYIYIDHLKEKYRITEPFDAHPLAVTGLLVHDDVYVLKRGPRRLPRVPIGLAPATTHRVAAAPNPRPHPAVEGEAAEVDGAILPSPQTHKTHPTQQPLHPAPPRPLPHRALRQSGAMHRARAGAHPHGAAVSLQAASLAGGGIHRAHVRYAADGSGGRAGRARGALGPCKAFSAGYCRV</sequence>
<feature type="region of interest" description="Disordered" evidence="1">
    <location>
        <begin position="250"/>
        <end position="275"/>
    </location>
</feature>
<dbReference type="GeneID" id="38116311"/>
<organism evidence="2 3">
    <name type="scientific">Aspergillus mulundensis</name>
    <dbReference type="NCBI Taxonomy" id="1810919"/>
    <lineage>
        <taxon>Eukaryota</taxon>
        <taxon>Fungi</taxon>
        <taxon>Dikarya</taxon>
        <taxon>Ascomycota</taxon>
        <taxon>Pezizomycotina</taxon>
        <taxon>Eurotiomycetes</taxon>
        <taxon>Eurotiomycetidae</taxon>
        <taxon>Eurotiales</taxon>
        <taxon>Aspergillaceae</taxon>
        <taxon>Aspergillus</taxon>
        <taxon>Aspergillus subgen. Nidulantes</taxon>
    </lineage>
</organism>
<name>A0A3D8RYF8_9EURO</name>
<evidence type="ECO:0000313" key="2">
    <source>
        <dbReference type="EMBL" id="RDW79089.1"/>
    </source>
</evidence>